<keyword evidence="1" id="KW-0732">Signal</keyword>
<dbReference type="AlphaFoldDB" id="A0AAW1KYG0"/>
<gene>
    <name evidence="2" type="ORF">RND81_05G145800</name>
</gene>
<evidence type="ECO:0008006" key="4">
    <source>
        <dbReference type="Google" id="ProtNLM"/>
    </source>
</evidence>
<evidence type="ECO:0000313" key="2">
    <source>
        <dbReference type="EMBL" id="KAK9725471.1"/>
    </source>
</evidence>
<evidence type="ECO:0000256" key="1">
    <source>
        <dbReference type="SAM" id="SignalP"/>
    </source>
</evidence>
<name>A0AAW1KYG0_SAPOF</name>
<feature type="chain" id="PRO_5043587210" description="Secreted protein" evidence="1">
    <location>
        <begin position="26"/>
        <end position="104"/>
    </location>
</feature>
<dbReference type="Proteomes" id="UP001443914">
    <property type="component" value="Unassembled WGS sequence"/>
</dbReference>
<dbReference type="EMBL" id="JBDFQZ010000005">
    <property type="protein sequence ID" value="KAK9725471.1"/>
    <property type="molecule type" value="Genomic_DNA"/>
</dbReference>
<organism evidence="2 3">
    <name type="scientific">Saponaria officinalis</name>
    <name type="common">Common soapwort</name>
    <name type="synonym">Lychnis saponaria</name>
    <dbReference type="NCBI Taxonomy" id="3572"/>
    <lineage>
        <taxon>Eukaryota</taxon>
        <taxon>Viridiplantae</taxon>
        <taxon>Streptophyta</taxon>
        <taxon>Embryophyta</taxon>
        <taxon>Tracheophyta</taxon>
        <taxon>Spermatophyta</taxon>
        <taxon>Magnoliopsida</taxon>
        <taxon>eudicotyledons</taxon>
        <taxon>Gunneridae</taxon>
        <taxon>Pentapetalae</taxon>
        <taxon>Caryophyllales</taxon>
        <taxon>Caryophyllaceae</taxon>
        <taxon>Caryophylleae</taxon>
        <taxon>Saponaria</taxon>
    </lineage>
</organism>
<comment type="caution">
    <text evidence="2">The sequence shown here is derived from an EMBL/GenBank/DDBJ whole genome shotgun (WGS) entry which is preliminary data.</text>
</comment>
<proteinExistence type="predicted"/>
<reference evidence="2" key="1">
    <citation type="submission" date="2024-03" db="EMBL/GenBank/DDBJ databases">
        <title>WGS assembly of Saponaria officinalis var. Norfolk2.</title>
        <authorList>
            <person name="Jenkins J."/>
            <person name="Shu S."/>
            <person name="Grimwood J."/>
            <person name="Barry K."/>
            <person name="Goodstein D."/>
            <person name="Schmutz J."/>
            <person name="Leebens-Mack J."/>
            <person name="Osbourn A."/>
        </authorList>
    </citation>
    <scope>NUCLEOTIDE SEQUENCE [LARGE SCALE GENOMIC DNA]</scope>
    <source>
        <strain evidence="2">JIC</strain>
    </source>
</reference>
<sequence length="104" mass="11626">MQIFFQSAALLATLMLQSLQQAILGRPTSCSNVLVKKADVVGGFLWCQCKLNVLLFLIKVLLYVVKYILRQSTVSRRPVSLGSVRAKTKMMSADCFPFIATFLH</sequence>
<evidence type="ECO:0000313" key="3">
    <source>
        <dbReference type="Proteomes" id="UP001443914"/>
    </source>
</evidence>
<protein>
    <recommendedName>
        <fullName evidence="4">Secreted protein</fullName>
    </recommendedName>
</protein>
<keyword evidence="3" id="KW-1185">Reference proteome</keyword>
<accession>A0AAW1KYG0</accession>
<feature type="signal peptide" evidence="1">
    <location>
        <begin position="1"/>
        <end position="25"/>
    </location>
</feature>